<name>A0A1S9RPX6_PENBI</name>
<comment type="caution">
    <text evidence="2">The sequence shown here is derived from an EMBL/GenBank/DDBJ whole genome shotgun (WGS) entry which is preliminary data.</text>
</comment>
<accession>A0A1S9RPX6</accession>
<dbReference type="AlphaFoldDB" id="A0A1S9RPX6"/>
<dbReference type="Proteomes" id="UP000190744">
    <property type="component" value="Unassembled WGS sequence"/>
</dbReference>
<feature type="region of interest" description="Disordered" evidence="1">
    <location>
        <begin position="232"/>
        <end position="307"/>
    </location>
</feature>
<organism evidence="2 3">
    <name type="scientific">Penicillium brasilianum</name>
    <dbReference type="NCBI Taxonomy" id="104259"/>
    <lineage>
        <taxon>Eukaryota</taxon>
        <taxon>Fungi</taxon>
        <taxon>Dikarya</taxon>
        <taxon>Ascomycota</taxon>
        <taxon>Pezizomycotina</taxon>
        <taxon>Eurotiomycetes</taxon>
        <taxon>Eurotiomycetidae</taxon>
        <taxon>Eurotiales</taxon>
        <taxon>Aspergillaceae</taxon>
        <taxon>Penicillium</taxon>
    </lineage>
</organism>
<protein>
    <submittedName>
        <fullName evidence="2">Uncharacterized protein</fullName>
    </submittedName>
</protein>
<feature type="compositionally biased region" description="Polar residues" evidence="1">
    <location>
        <begin position="289"/>
        <end position="300"/>
    </location>
</feature>
<gene>
    <name evidence="2" type="ORF">PEBR_17392</name>
</gene>
<dbReference type="EMBL" id="LJBN01000125">
    <property type="protein sequence ID" value="OOQ87416.1"/>
    <property type="molecule type" value="Genomic_DNA"/>
</dbReference>
<proteinExistence type="predicted"/>
<sequence>MESSDPPPYYGEFQQRGRKIQDWIDNPAAECHIKPNTLTYDQLNAWTRVVETFHDRPDISNVMSAEGDEGPTIPGPWTAHSFEHGVLAPDGTCKGVDTWESQVTAGIILILVTFRESGPYVSQIAQACYERQYPISTLKHVVVSDVINGNTLDFLTSSIFTGVGSMMDSLPRTFTYGTAEYEAILGTRCGSVMGYLVLGAFERGTRRISRVTIFCPKGAGIFLQFDIEELNPVSSPSTRGSKRRRGNGEESEDEEEEEEEGEEKQRKKQRRSPQRPLQSYDGPAKRTRQTTGAVNYTITPQGRLRKP</sequence>
<evidence type="ECO:0000313" key="3">
    <source>
        <dbReference type="Proteomes" id="UP000190744"/>
    </source>
</evidence>
<evidence type="ECO:0000256" key="1">
    <source>
        <dbReference type="SAM" id="MobiDB-lite"/>
    </source>
</evidence>
<evidence type="ECO:0000313" key="2">
    <source>
        <dbReference type="EMBL" id="OOQ87416.1"/>
    </source>
</evidence>
<feature type="compositionally biased region" description="Acidic residues" evidence="1">
    <location>
        <begin position="249"/>
        <end position="262"/>
    </location>
</feature>
<reference evidence="3" key="1">
    <citation type="submission" date="2015-09" db="EMBL/GenBank/DDBJ databases">
        <authorList>
            <person name="Fill T.P."/>
            <person name="Baretta J.F."/>
            <person name="de Almeida L.G."/>
            <person name="Rocha M."/>
            <person name="de Souza D.H."/>
            <person name="Malavazi I."/>
            <person name="Cerdeira L.T."/>
            <person name="Hong H."/>
            <person name="Samborskyy M."/>
            <person name="de Vasconcelos A.T."/>
            <person name="Leadlay P."/>
            <person name="Rodrigues-Filho E."/>
        </authorList>
    </citation>
    <scope>NUCLEOTIDE SEQUENCE [LARGE SCALE GENOMIC DNA]</scope>
    <source>
        <strain evidence="3">LaBioMMi 136</strain>
    </source>
</reference>